<feature type="region of interest" description="Disordered" evidence="1">
    <location>
        <begin position="1"/>
        <end position="49"/>
    </location>
</feature>
<proteinExistence type="predicted"/>
<keyword evidence="3" id="KW-1185">Reference proteome</keyword>
<dbReference type="EMBL" id="JBHFFA010000004">
    <property type="protein sequence ID" value="KAL2631011.1"/>
    <property type="molecule type" value="Genomic_DNA"/>
</dbReference>
<protein>
    <submittedName>
        <fullName evidence="2">Uncharacterized protein</fullName>
    </submittedName>
</protein>
<evidence type="ECO:0000256" key="1">
    <source>
        <dbReference type="SAM" id="MobiDB-lite"/>
    </source>
</evidence>
<name>A0ABD1YK63_9MARC</name>
<dbReference type="AlphaFoldDB" id="A0ABD1YK63"/>
<feature type="region of interest" description="Disordered" evidence="1">
    <location>
        <begin position="180"/>
        <end position="207"/>
    </location>
</feature>
<organism evidence="2 3">
    <name type="scientific">Riccia fluitans</name>
    <dbReference type="NCBI Taxonomy" id="41844"/>
    <lineage>
        <taxon>Eukaryota</taxon>
        <taxon>Viridiplantae</taxon>
        <taxon>Streptophyta</taxon>
        <taxon>Embryophyta</taxon>
        <taxon>Marchantiophyta</taxon>
        <taxon>Marchantiopsida</taxon>
        <taxon>Marchantiidae</taxon>
        <taxon>Marchantiales</taxon>
        <taxon>Ricciaceae</taxon>
        <taxon>Riccia</taxon>
    </lineage>
</organism>
<reference evidence="2 3" key="1">
    <citation type="submission" date="2024-09" db="EMBL/GenBank/DDBJ databases">
        <title>Chromosome-scale assembly of Riccia fluitans.</title>
        <authorList>
            <person name="Paukszto L."/>
            <person name="Sawicki J."/>
            <person name="Karawczyk K."/>
            <person name="Piernik-Szablinska J."/>
            <person name="Szczecinska M."/>
            <person name="Mazdziarz M."/>
        </authorList>
    </citation>
    <scope>NUCLEOTIDE SEQUENCE [LARGE SCALE GENOMIC DNA]</scope>
    <source>
        <strain evidence="2">Rf_01</strain>
        <tissue evidence="2">Aerial parts of the thallus</tissue>
    </source>
</reference>
<gene>
    <name evidence="2" type="ORF">R1flu_015697</name>
</gene>
<evidence type="ECO:0000313" key="3">
    <source>
        <dbReference type="Proteomes" id="UP001605036"/>
    </source>
</evidence>
<feature type="compositionally biased region" description="Basic residues" evidence="1">
    <location>
        <begin position="1"/>
        <end position="19"/>
    </location>
</feature>
<accession>A0ABD1YK63</accession>
<comment type="caution">
    <text evidence="2">The sequence shown here is derived from an EMBL/GenBank/DDBJ whole genome shotgun (WGS) entry which is preliminary data.</text>
</comment>
<feature type="compositionally biased region" description="Basic and acidic residues" evidence="1">
    <location>
        <begin position="29"/>
        <end position="45"/>
    </location>
</feature>
<sequence>MYHYHRLAGRGRGRRKSLNKNKLQALRTRQRDRANTRKKLEKEIDQSSDQSLRWMRNSCGALGSVYDTGSHSHNPGFDTTPNVAVPGSTPAQNVAVPVGELTPIAIVYLQEKALLDRLVELSRPETMNLTLEEERAAREVLQDPRLPSIAPGETLEPSMAWYTEQTIALIKNWVQEKADNGESHRVDGGDGQTGPIHTTGDRPHGRNKNREVAELKGQLEMLRQAQAQWSETWIVLRQEEPDFQDLPEDSSAQDVIDALRREVNRVQEEYRRADEVWKTQAKVAVDEMKEIIAQNKKNVESQNAERARWQKNDARIAEFMRQANKSRDEFRAKDELMKNLLRQLRE</sequence>
<dbReference type="Proteomes" id="UP001605036">
    <property type="component" value="Unassembled WGS sequence"/>
</dbReference>
<evidence type="ECO:0000313" key="2">
    <source>
        <dbReference type="EMBL" id="KAL2631011.1"/>
    </source>
</evidence>